<dbReference type="HAMAP" id="MF_00758">
    <property type="entry name" value="UPF0301"/>
    <property type="match status" value="1"/>
</dbReference>
<dbReference type="RefSeq" id="WP_084066857.1">
    <property type="nucleotide sequence ID" value="NZ_FWXY01000002.1"/>
</dbReference>
<name>A0A1W1ZCY5_9BACT</name>
<dbReference type="Gene3D" id="3.40.1740.10">
    <property type="entry name" value="VC0467-like"/>
    <property type="match status" value="1"/>
</dbReference>
<protein>
    <recommendedName>
        <fullName evidence="2">UPF0301 protein SAMN02746065_102193</fullName>
    </recommendedName>
</protein>
<dbReference type="PANTHER" id="PTHR30327:SF1">
    <property type="entry name" value="UPF0301 PROTEIN YQGE"/>
    <property type="match status" value="1"/>
</dbReference>
<dbReference type="SUPFAM" id="SSF143456">
    <property type="entry name" value="VC0467-like"/>
    <property type="match status" value="1"/>
</dbReference>
<dbReference type="Proteomes" id="UP000192418">
    <property type="component" value="Unassembled WGS sequence"/>
</dbReference>
<dbReference type="EMBL" id="FWXY01000002">
    <property type="protein sequence ID" value="SMC46142.1"/>
    <property type="molecule type" value="Genomic_DNA"/>
</dbReference>
<gene>
    <name evidence="3" type="ORF">SAMN02746065_102193</name>
</gene>
<dbReference type="InterPro" id="IPR003774">
    <property type="entry name" value="AlgH-like"/>
</dbReference>
<evidence type="ECO:0000256" key="1">
    <source>
        <dbReference type="ARBA" id="ARBA00009600"/>
    </source>
</evidence>
<evidence type="ECO:0000313" key="4">
    <source>
        <dbReference type="Proteomes" id="UP000192418"/>
    </source>
</evidence>
<accession>A0A1W1ZCY5</accession>
<evidence type="ECO:0000313" key="3">
    <source>
        <dbReference type="EMBL" id="SMC46142.1"/>
    </source>
</evidence>
<dbReference type="Pfam" id="PF02622">
    <property type="entry name" value="DUF179"/>
    <property type="match status" value="1"/>
</dbReference>
<dbReference type="PANTHER" id="PTHR30327">
    <property type="entry name" value="UNCHARACTERIZED PROTEIN YQGE"/>
    <property type="match status" value="1"/>
</dbReference>
<proteinExistence type="inferred from homology"/>
<dbReference type="GO" id="GO:0005829">
    <property type="term" value="C:cytosol"/>
    <property type="evidence" value="ECO:0007669"/>
    <property type="project" value="TreeGrafter"/>
</dbReference>
<comment type="similarity">
    <text evidence="1 2">Belongs to the UPF0301 (AlgH) family.</text>
</comment>
<organism evidence="3 4">
    <name type="scientific">Desulfocicer vacuolatum DSM 3385</name>
    <dbReference type="NCBI Taxonomy" id="1121400"/>
    <lineage>
        <taxon>Bacteria</taxon>
        <taxon>Pseudomonadati</taxon>
        <taxon>Thermodesulfobacteriota</taxon>
        <taxon>Desulfobacteria</taxon>
        <taxon>Desulfobacterales</taxon>
        <taxon>Desulfobacteraceae</taxon>
        <taxon>Desulfocicer</taxon>
    </lineage>
</organism>
<dbReference type="AlphaFoldDB" id="A0A1W1ZCY5"/>
<sequence>MSQNPVSLKGRLLMAMPGLPDPNFAQTVTCICEHNDSGALGFVINREHPLLTIRELFSDLKMSMVDTMDKMPVYLGGPVQPGAVFVLHGAPFHWEGCIQVTPDIGLSNTRDILMAMGQGKGPDNAMVILGCAGWAPMQLDAEMAENSWLVGTLTMDILFKTRVEARWEQAMMHMDMEWGT</sequence>
<evidence type="ECO:0000256" key="2">
    <source>
        <dbReference type="HAMAP-Rule" id="MF_00758"/>
    </source>
</evidence>
<dbReference type="STRING" id="1121400.SAMN02746065_102193"/>
<dbReference type="OrthoDB" id="9807486at2"/>
<keyword evidence="4" id="KW-1185">Reference proteome</keyword>
<reference evidence="3 4" key="1">
    <citation type="submission" date="2017-04" db="EMBL/GenBank/DDBJ databases">
        <authorList>
            <person name="Afonso C.L."/>
            <person name="Miller P.J."/>
            <person name="Scott M.A."/>
            <person name="Spackman E."/>
            <person name="Goraichik I."/>
            <person name="Dimitrov K.M."/>
            <person name="Suarez D.L."/>
            <person name="Swayne D.E."/>
        </authorList>
    </citation>
    <scope>NUCLEOTIDE SEQUENCE [LARGE SCALE GENOMIC DNA]</scope>
    <source>
        <strain evidence="3 4">DSM 3385</strain>
    </source>
</reference>